<feature type="transmembrane region" description="Helical" evidence="1">
    <location>
        <begin position="94"/>
        <end position="111"/>
    </location>
</feature>
<accession>A0ABT2HPK6</accession>
<feature type="transmembrane region" description="Helical" evidence="1">
    <location>
        <begin position="301"/>
        <end position="319"/>
    </location>
</feature>
<feature type="transmembrane region" description="Helical" evidence="1">
    <location>
        <begin position="362"/>
        <end position="379"/>
    </location>
</feature>
<dbReference type="RefSeq" id="WP_044493113.1">
    <property type="nucleotide sequence ID" value="NZ_CABKSP010000001.1"/>
</dbReference>
<feature type="transmembrane region" description="Helical" evidence="1">
    <location>
        <begin position="227"/>
        <end position="248"/>
    </location>
</feature>
<feature type="transmembrane region" description="Helical" evidence="1">
    <location>
        <begin position="20"/>
        <end position="39"/>
    </location>
</feature>
<protein>
    <submittedName>
        <fullName evidence="3">DUF1624 domain-containing protein</fullName>
    </submittedName>
</protein>
<dbReference type="EMBL" id="JALXMO010000007">
    <property type="protein sequence ID" value="MCT1606623.1"/>
    <property type="molecule type" value="Genomic_DNA"/>
</dbReference>
<comment type="caution">
    <text evidence="3">The sequence shown here is derived from an EMBL/GenBank/DDBJ whole genome shotgun (WGS) entry which is preliminary data.</text>
</comment>
<reference evidence="3 4" key="1">
    <citation type="submission" date="2022-04" db="EMBL/GenBank/DDBJ databases">
        <title>Human microbiome associated bacterial genomes.</title>
        <authorList>
            <person name="Sandstrom S."/>
            <person name="Salamzade R."/>
            <person name="Kalan L.R."/>
        </authorList>
    </citation>
    <scope>NUCLEOTIDE SEQUENCE [LARGE SCALE GENOMIC DNA]</scope>
    <source>
        <strain evidence="4">p3-SID767</strain>
    </source>
</reference>
<organism evidence="3 4">
    <name type="scientific">Nesterenkonia massiliensis</name>
    <dbReference type="NCBI Taxonomy" id="1232429"/>
    <lineage>
        <taxon>Bacteria</taxon>
        <taxon>Bacillati</taxon>
        <taxon>Actinomycetota</taxon>
        <taxon>Actinomycetes</taxon>
        <taxon>Micrococcales</taxon>
        <taxon>Micrococcaceae</taxon>
        <taxon>Nesterenkonia</taxon>
    </lineage>
</organism>
<dbReference type="PANTHER" id="PTHR30590:SF3">
    <property type="entry name" value="HYPOTHETICAL MEMBRANE SPANNING PROTEIN"/>
    <property type="match status" value="1"/>
</dbReference>
<keyword evidence="1" id="KW-0812">Transmembrane</keyword>
<feature type="transmembrane region" description="Helical" evidence="1">
    <location>
        <begin position="117"/>
        <end position="133"/>
    </location>
</feature>
<sequence>MSSRTRTSSARRRSAAGRLWGVDAARGLALLGMMTVHVIPTTGFSGEATWAGLLFSGRSAALFAVLAGVGLALLTGGSAGERSSDRLNWDRKVVAVRAVLIILIGLVLSLLTSGVAIILVHYGVMFVLALPFLRLGARSLAAIAAAWVAIGPLLYWYWQNALRETLAPLDHPARLWSSPSPLDLTDPALLGMDLLVTGYYPLLIWPAYFFAGMAIGRLNLKSVTTAVWLTVAGAATAWVMLLIGRLIMWQSDIVVNMAAVSGYSQDRVRGALTAGDHVLPLVTDPRWFLLSTPHQGTPVELLHSIGVASAVLGLCLLLARPFKLLLSPLAGAGSMPLSLYAGHLVILHLWRPDGAVLNDLSAETLLLILVVAALALGLLKTALGRRGPLEAATYAAGTAVAGPRP</sequence>
<dbReference type="PANTHER" id="PTHR30590">
    <property type="entry name" value="INNER MEMBRANE PROTEIN"/>
    <property type="match status" value="1"/>
</dbReference>
<evidence type="ECO:0000313" key="4">
    <source>
        <dbReference type="Proteomes" id="UP001205046"/>
    </source>
</evidence>
<keyword evidence="1" id="KW-0472">Membrane</keyword>
<evidence type="ECO:0000256" key="1">
    <source>
        <dbReference type="SAM" id="Phobius"/>
    </source>
</evidence>
<dbReference type="Pfam" id="PF07786">
    <property type="entry name" value="HGSNAT_cat"/>
    <property type="match status" value="1"/>
</dbReference>
<feature type="transmembrane region" description="Helical" evidence="1">
    <location>
        <begin position="326"/>
        <end position="350"/>
    </location>
</feature>
<feature type="transmembrane region" description="Helical" evidence="1">
    <location>
        <begin position="199"/>
        <end position="220"/>
    </location>
</feature>
<dbReference type="Proteomes" id="UP001205046">
    <property type="component" value="Unassembled WGS sequence"/>
</dbReference>
<feature type="transmembrane region" description="Helical" evidence="1">
    <location>
        <begin position="51"/>
        <end position="74"/>
    </location>
</feature>
<name>A0ABT2HPK6_9MICC</name>
<keyword evidence="4" id="KW-1185">Reference proteome</keyword>
<keyword evidence="1" id="KW-1133">Transmembrane helix</keyword>
<dbReference type="InterPro" id="IPR052529">
    <property type="entry name" value="Bact_Transport_Assoc"/>
</dbReference>
<evidence type="ECO:0000259" key="2">
    <source>
        <dbReference type="Pfam" id="PF07786"/>
    </source>
</evidence>
<dbReference type="InterPro" id="IPR012429">
    <property type="entry name" value="HGSNAT_cat"/>
</dbReference>
<evidence type="ECO:0000313" key="3">
    <source>
        <dbReference type="EMBL" id="MCT1606623.1"/>
    </source>
</evidence>
<proteinExistence type="predicted"/>
<feature type="domain" description="Heparan-alpha-glucosaminide N-acetyltransferase catalytic" evidence="2">
    <location>
        <begin position="18"/>
        <end position="245"/>
    </location>
</feature>
<gene>
    <name evidence="3" type="ORF">M3B43_04630</name>
</gene>
<feature type="transmembrane region" description="Helical" evidence="1">
    <location>
        <begin position="140"/>
        <end position="158"/>
    </location>
</feature>